<name>A0A455SS15_9CHLR</name>
<reference evidence="1" key="1">
    <citation type="submission" date="2018-12" db="EMBL/GenBank/DDBJ databases">
        <title>Novel natural products biosynthetic potential of the class Ktedonobacteria.</title>
        <authorList>
            <person name="Zheng Y."/>
            <person name="Saitou A."/>
            <person name="Wang C.M."/>
            <person name="Toyoda A."/>
            <person name="Minakuchi Y."/>
            <person name="Sekiguchi Y."/>
            <person name="Ueda K."/>
            <person name="Takano H."/>
            <person name="Sakai Y."/>
            <person name="Yokota A."/>
            <person name="Yabe S."/>
        </authorList>
    </citation>
    <scope>NUCLEOTIDE SEQUENCE</scope>
    <source>
        <strain evidence="1">COM3</strain>
    </source>
</reference>
<sequence length="60" mass="6866">MDVASRHNAVSLYCSTQNPDLYPNRVVYRVSDMRDDARRSGTMFVLSINGGEKYVLVHFI</sequence>
<dbReference type="EMBL" id="AP019376">
    <property type="protein sequence ID" value="BBH90490.1"/>
    <property type="molecule type" value="Genomic_DNA"/>
</dbReference>
<proteinExistence type="predicted"/>
<evidence type="ECO:0000313" key="1">
    <source>
        <dbReference type="EMBL" id="BBH90490.1"/>
    </source>
</evidence>
<dbReference type="AlphaFoldDB" id="A0A455SS15"/>
<organism evidence="1">
    <name type="scientific">Thermosporothrix sp. COM3</name>
    <dbReference type="NCBI Taxonomy" id="2490863"/>
    <lineage>
        <taxon>Bacteria</taxon>
        <taxon>Bacillati</taxon>
        <taxon>Chloroflexota</taxon>
        <taxon>Ktedonobacteria</taxon>
        <taxon>Ktedonobacterales</taxon>
        <taxon>Thermosporotrichaceae</taxon>
        <taxon>Thermosporothrix</taxon>
    </lineage>
</organism>
<protein>
    <submittedName>
        <fullName evidence="1">Uncharacterized protein</fullName>
    </submittedName>
</protein>
<accession>A0A455SS15</accession>
<gene>
    <name evidence="1" type="ORF">KTC_52410</name>
</gene>